<dbReference type="HOGENOM" id="CLU_106303_0_0_9"/>
<dbReference type="InterPro" id="IPR012545">
    <property type="entry name" value="DUF1697"/>
</dbReference>
<name>A0A075SKR1_STRSU</name>
<evidence type="ECO:0008006" key="3">
    <source>
        <dbReference type="Google" id="ProtNLM"/>
    </source>
</evidence>
<protein>
    <recommendedName>
        <fullName evidence="3">DUF1697 domain-containing protein</fullName>
    </recommendedName>
</protein>
<dbReference type="EMBL" id="CP008921">
    <property type="protein sequence ID" value="AIG44428.1"/>
    <property type="molecule type" value="Genomic_DNA"/>
</dbReference>
<sequence>MKKVVLLRGVTPVGKNKIPKMSYLAEILTEAGLTSVQTYIQSGNVVCETDILDEELSRLIHQTIKEKIGAELAIIVKHQMELTQAVAENPFGEGYDPSRVHLVFTNDEIAGEKLNKLLHQDFGDEELRLGGQCLYMYLPRDARKKKLNTNYLEKQLDITATMRKLSVISRLSEMAK</sequence>
<dbReference type="PIRSF" id="PIRSF008502">
    <property type="entry name" value="UCP008502"/>
    <property type="match status" value="1"/>
</dbReference>
<dbReference type="RefSeq" id="WP_024381173.1">
    <property type="nucleotide sequence ID" value="NZ_ALLE01000019.1"/>
</dbReference>
<evidence type="ECO:0000313" key="2">
    <source>
        <dbReference type="Proteomes" id="UP000028185"/>
    </source>
</evidence>
<proteinExistence type="predicted"/>
<organism evidence="1 2">
    <name type="scientific">Streptococcus suis 6407</name>
    <dbReference type="NCBI Taxonomy" id="1214179"/>
    <lineage>
        <taxon>Bacteria</taxon>
        <taxon>Bacillati</taxon>
        <taxon>Bacillota</taxon>
        <taxon>Bacilli</taxon>
        <taxon>Lactobacillales</taxon>
        <taxon>Streptococcaceae</taxon>
        <taxon>Streptococcus</taxon>
    </lineage>
</organism>
<dbReference type="PATRIC" id="fig|1214179.4.peg.2091"/>
<gene>
    <name evidence="1" type="ORF">ID09_10505</name>
</gene>
<reference evidence="1 2" key="1">
    <citation type="journal article" date="2014" name="Genome Announc.">
        <title>Whole-Genome Sequence of Streptococcus suis Serotype 4 Reference Strain 6407.</title>
        <authorList>
            <person name="Wang K."/>
            <person name="Chen J."/>
            <person name="Yao H."/>
            <person name="Lu C."/>
        </authorList>
    </citation>
    <scope>NUCLEOTIDE SEQUENCE [LARGE SCALE GENOMIC DNA]</scope>
    <source>
        <strain evidence="1">6407</strain>
    </source>
</reference>
<dbReference type="Proteomes" id="UP000028185">
    <property type="component" value="Chromosome"/>
</dbReference>
<dbReference type="Gene3D" id="3.30.70.1280">
    <property type="entry name" value="SP0830-like domains"/>
    <property type="match status" value="1"/>
</dbReference>
<dbReference type="AlphaFoldDB" id="A0A075SKR1"/>
<dbReference type="Pfam" id="PF08002">
    <property type="entry name" value="DUF1697"/>
    <property type="match status" value="1"/>
</dbReference>
<dbReference type="PANTHER" id="PTHR36439">
    <property type="entry name" value="BLL4334 PROTEIN"/>
    <property type="match status" value="1"/>
</dbReference>
<evidence type="ECO:0000313" key="1">
    <source>
        <dbReference type="EMBL" id="AIG44428.1"/>
    </source>
</evidence>
<accession>A0A075SKR1</accession>
<dbReference type="SUPFAM" id="SSF160379">
    <property type="entry name" value="SP0830-like"/>
    <property type="match status" value="1"/>
</dbReference>
<dbReference type="PANTHER" id="PTHR36439:SF1">
    <property type="entry name" value="DUF1697 DOMAIN-CONTAINING PROTEIN"/>
    <property type="match status" value="1"/>
</dbReference>